<gene>
    <name evidence="1" type="ORF">SCF082_LOCUS10780</name>
    <name evidence="2" type="ORF">SCF082_LOCUS11123</name>
</gene>
<protein>
    <submittedName>
        <fullName evidence="2">C3H1 type-like 2 (ZFP36-like 2</fullName>
    </submittedName>
</protein>
<dbReference type="PROSITE" id="PS50103">
    <property type="entry name" value="ZF_C3H1"/>
    <property type="match status" value="2"/>
</dbReference>
<evidence type="ECO:0000313" key="3">
    <source>
        <dbReference type="Proteomes" id="UP001642464"/>
    </source>
</evidence>
<comment type="caution">
    <text evidence="2">The sequence shown here is derived from an EMBL/GenBank/DDBJ whole genome shotgun (WGS) entry which is preliminary data.</text>
</comment>
<name>A0ABP0JAZ4_9DINO</name>
<dbReference type="PANTHER" id="PTHR12547:SF18">
    <property type="entry name" value="PROTEIN TIS11"/>
    <property type="match status" value="1"/>
</dbReference>
<sequence>MAAVVNYEKDMKRLQVHKQTRLCRFFVVGACTRGEACTFAHGQDKLRQQPDFSKTRLCADFMERGSCAEGDRCKFAHGKSELRPGSAVKLGRLSKKEMQNTRAKSHQDQASVAMQVKKTFQLQHSLHSQAAMKLMMKSTIDTQPNTLQQELEIDPENCLWEKTSFSRQTTWEGIETTPGGFSRATSLGSEIEVMGTPSRTRQELGEWQVQVKNTFIEVSDSDGSETEQDQGVLRRARSMPLF</sequence>
<organism evidence="2 3">
    <name type="scientific">Durusdinium trenchii</name>
    <dbReference type="NCBI Taxonomy" id="1381693"/>
    <lineage>
        <taxon>Eukaryota</taxon>
        <taxon>Sar</taxon>
        <taxon>Alveolata</taxon>
        <taxon>Dinophyceae</taxon>
        <taxon>Suessiales</taxon>
        <taxon>Symbiodiniaceae</taxon>
        <taxon>Durusdinium</taxon>
    </lineage>
</organism>
<dbReference type="InterPro" id="IPR036855">
    <property type="entry name" value="Znf_CCCH_sf"/>
</dbReference>
<evidence type="ECO:0000313" key="1">
    <source>
        <dbReference type="EMBL" id="CAK9010698.1"/>
    </source>
</evidence>
<dbReference type="InterPro" id="IPR045877">
    <property type="entry name" value="ZFP36-like"/>
</dbReference>
<dbReference type="SUPFAM" id="SSF90229">
    <property type="entry name" value="CCCH zinc finger"/>
    <property type="match status" value="2"/>
</dbReference>
<evidence type="ECO:0000313" key="2">
    <source>
        <dbReference type="EMBL" id="CAK9011506.1"/>
    </source>
</evidence>
<proteinExistence type="predicted"/>
<dbReference type="EMBL" id="CAXAMM010006335">
    <property type="protein sequence ID" value="CAK9010698.1"/>
    <property type="molecule type" value="Genomic_DNA"/>
</dbReference>
<dbReference type="PANTHER" id="PTHR12547">
    <property type="entry name" value="CCCH ZINC FINGER/TIS11-RELATED"/>
    <property type="match status" value="1"/>
</dbReference>
<keyword evidence="3" id="KW-1185">Reference proteome</keyword>
<dbReference type="Pfam" id="PF00642">
    <property type="entry name" value="zf-CCCH"/>
    <property type="match status" value="2"/>
</dbReference>
<dbReference type="InterPro" id="IPR000571">
    <property type="entry name" value="Znf_CCCH"/>
</dbReference>
<dbReference type="SMART" id="SM00356">
    <property type="entry name" value="ZnF_C3H1"/>
    <property type="match status" value="2"/>
</dbReference>
<reference evidence="2 3" key="1">
    <citation type="submission" date="2024-02" db="EMBL/GenBank/DDBJ databases">
        <authorList>
            <person name="Chen Y."/>
            <person name="Shah S."/>
            <person name="Dougan E. K."/>
            <person name="Thang M."/>
            <person name="Chan C."/>
        </authorList>
    </citation>
    <scope>NUCLEOTIDE SEQUENCE [LARGE SCALE GENOMIC DNA]</scope>
</reference>
<dbReference type="Gene3D" id="4.10.1000.10">
    <property type="entry name" value="Zinc finger, CCCH-type"/>
    <property type="match status" value="2"/>
</dbReference>
<dbReference type="EMBL" id="CAXAMM010006557">
    <property type="protein sequence ID" value="CAK9011506.1"/>
    <property type="molecule type" value="Genomic_DNA"/>
</dbReference>
<accession>A0ABP0JAZ4</accession>
<dbReference type="Proteomes" id="UP001642464">
    <property type="component" value="Unassembled WGS sequence"/>
</dbReference>